<feature type="signal peptide" evidence="2">
    <location>
        <begin position="1"/>
        <end position="33"/>
    </location>
</feature>
<evidence type="ECO:0000256" key="2">
    <source>
        <dbReference type="SAM" id="SignalP"/>
    </source>
</evidence>
<evidence type="ECO:0008006" key="5">
    <source>
        <dbReference type="Google" id="ProtNLM"/>
    </source>
</evidence>
<feature type="region of interest" description="Disordered" evidence="1">
    <location>
        <begin position="72"/>
        <end position="109"/>
    </location>
</feature>
<name>A0A4R6R977_9BURK</name>
<feature type="chain" id="PRO_5020188599" description="DUF4124 domain-containing protein" evidence="2">
    <location>
        <begin position="34"/>
        <end position="177"/>
    </location>
</feature>
<gene>
    <name evidence="3" type="ORF">EV672_106112</name>
</gene>
<reference evidence="3 4" key="1">
    <citation type="submission" date="2019-03" db="EMBL/GenBank/DDBJ databases">
        <title>Genomic Encyclopedia of Type Strains, Phase IV (KMG-IV): sequencing the most valuable type-strain genomes for metagenomic binning, comparative biology and taxonomic classification.</title>
        <authorList>
            <person name="Goeker M."/>
        </authorList>
    </citation>
    <scope>NUCLEOTIDE SEQUENCE [LARGE SCALE GENOMIC DNA]</scope>
    <source>
        <strain evidence="3 4">DSM 11901</strain>
    </source>
</reference>
<dbReference type="AlphaFoldDB" id="A0A4R6R977"/>
<feature type="compositionally biased region" description="Basic and acidic residues" evidence="1">
    <location>
        <begin position="94"/>
        <end position="109"/>
    </location>
</feature>
<dbReference type="Proteomes" id="UP000294593">
    <property type="component" value="Unassembled WGS sequence"/>
</dbReference>
<sequence>MKDGRQMPMRVLLNAVTCAVAGGLWMGGPVAHAEDKPVYRCPGNLYTDAMTAREARDKGCKTLDGAPITVIQSPVPRANAGPRPAPPAGQGERVGTEDQKARDSDARRILEAELRKEEDALASLRKDFNDGQPERRGDERNYQKYLDRVTEMKAAITRKESDVAALKRELGKFGASR</sequence>
<evidence type="ECO:0000256" key="1">
    <source>
        <dbReference type="SAM" id="MobiDB-lite"/>
    </source>
</evidence>
<proteinExistence type="predicted"/>
<comment type="caution">
    <text evidence="3">The sequence shown here is derived from an EMBL/GenBank/DDBJ whole genome shotgun (WGS) entry which is preliminary data.</text>
</comment>
<evidence type="ECO:0000313" key="4">
    <source>
        <dbReference type="Proteomes" id="UP000294593"/>
    </source>
</evidence>
<dbReference type="EMBL" id="SNXW01000006">
    <property type="protein sequence ID" value="TDP82156.1"/>
    <property type="molecule type" value="Genomic_DNA"/>
</dbReference>
<keyword evidence="2" id="KW-0732">Signal</keyword>
<keyword evidence="4" id="KW-1185">Reference proteome</keyword>
<evidence type="ECO:0000313" key="3">
    <source>
        <dbReference type="EMBL" id="TDP82156.1"/>
    </source>
</evidence>
<protein>
    <recommendedName>
        <fullName evidence="5">DUF4124 domain-containing protein</fullName>
    </recommendedName>
</protein>
<organism evidence="3 4">
    <name type="scientific">Aquabacterium commune</name>
    <dbReference type="NCBI Taxonomy" id="70586"/>
    <lineage>
        <taxon>Bacteria</taxon>
        <taxon>Pseudomonadati</taxon>
        <taxon>Pseudomonadota</taxon>
        <taxon>Betaproteobacteria</taxon>
        <taxon>Burkholderiales</taxon>
        <taxon>Aquabacterium</taxon>
    </lineage>
</organism>
<accession>A0A4R6R977</accession>